<sequence length="102" mass="11080">MAWIYRVDQGRHLPTAAGICQRWGGVGVRGVSRMDAAAKPTWTYLRRPRTPTPPRQPTECPLLTLTLTLTAAGAGLQALPKNPYRTCSCLRTIAIAISSDCS</sequence>
<name>A0AAD0FMV2_STEMA</name>
<organism evidence="1 2">
    <name type="scientific">Stenotrophomonas maltophilia</name>
    <name type="common">Pseudomonas maltophilia</name>
    <name type="synonym">Xanthomonas maltophilia</name>
    <dbReference type="NCBI Taxonomy" id="40324"/>
    <lineage>
        <taxon>Bacteria</taxon>
        <taxon>Pseudomonadati</taxon>
        <taxon>Pseudomonadota</taxon>
        <taxon>Gammaproteobacteria</taxon>
        <taxon>Lysobacterales</taxon>
        <taxon>Lysobacteraceae</taxon>
        <taxon>Stenotrophomonas</taxon>
        <taxon>Stenotrophomonas maltophilia group</taxon>
    </lineage>
</organism>
<reference evidence="1 2" key="1">
    <citation type="submission" date="2017-12" db="EMBL/GenBank/DDBJ databases">
        <title>Complete Genome Sequence of Stenotrophomonas maltophilia CSM2.</title>
        <authorList>
            <person name="Castro-Jaimes S."/>
            <person name="Lopez-Leal G."/>
            <person name="Barberena Jonas C."/>
            <person name="Bustos P."/>
            <person name="Perez-Oseguera A."/>
            <person name="Cevallos M.A."/>
        </authorList>
    </citation>
    <scope>NUCLEOTIDE SEQUENCE [LARGE SCALE GENOMIC DNA]</scope>
    <source>
        <strain evidence="1 2">CSM2</strain>
    </source>
</reference>
<dbReference type="Proteomes" id="UP000234414">
    <property type="component" value="Chromosome"/>
</dbReference>
<proteinExistence type="predicted"/>
<evidence type="ECO:0000313" key="2">
    <source>
        <dbReference type="Proteomes" id="UP000234414"/>
    </source>
</evidence>
<dbReference type="EMBL" id="CP025298">
    <property type="protein sequence ID" value="AUI06411.1"/>
    <property type="molecule type" value="Genomic_DNA"/>
</dbReference>
<evidence type="ECO:0000313" key="1">
    <source>
        <dbReference type="EMBL" id="AUI06411.1"/>
    </source>
</evidence>
<protein>
    <submittedName>
        <fullName evidence="1">Uncharacterized protein</fullName>
    </submittedName>
</protein>
<dbReference type="AlphaFoldDB" id="A0AAD0FMV2"/>
<gene>
    <name evidence="1" type="ORF">SmaCSM2_04135</name>
</gene>
<accession>A0AAD0FMV2</accession>